<keyword evidence="3" id="KW-1185">Reference proteome</keyword>
<name>A0A816HZN8_ADIRI</name>
<feature type="transmembrane region" description="Helical" evidence="1">
    <location>
        <begin position="46"/>
        <end position="68"/>
    </location>
</feature>
<proteinExistence type="predicted"/>
<comment type="caution">
    <text evidence="2">The sequence shown here is derived from an EMBL/GenBank/DDBJ whole genome shotgun (WGS) entry which is preliminary data.</text>
</comment>
<keyword evidence="1" id="KW-1133">Transmembrane helix</keyword>
<dbReference type="EMBL" id="CAJNOR010021660">
    <property type="protein sequence ID" value="CAF1691471.1"/>
    <property type="molecule type" value="Genomic_DNA"/>
</dbReference>
<evidence type="ECO:0000313" key="2">
    <source>
        <dbReference type="EMBL" id="CAF1691471.1"/>
    </source>
</evidence>
<evidence type="ECO:0000313" key="3">
    <source>
        <dbReference type="Proteomes" id="UP000663828"/>
    </source>
</evidence>
<protein>
    <submittedName>
        <fullName evidence="2">Uncharacterized protein</fullName>
    </submittedName>
</protein>
<sequence length="94" mass="10404">PTNKYSVIGDQCNLHYKSIGLTLDDILYEELKKNSTLSQQIVSIKLSAALATIMFFGGLINSFLSWVTYQNKDAQQVGCGFYLLASSITSFLTI</sequence>
<reference evidence="2" key="1">
    <citation type="submission" date="2021-02" db="EMBL/GenBank/DDBJ databases">
        <authorList>
            <person name="Nowell W R."/>
        </authorList>
    </citation>
    <scope>NUCLEOTIDE SEQUENCE</scope>
</reference>
<gene>
    <name evidence="2" type="ORF">XAT740_LOCUS64206</name>
</gene>
<accession>A0A816HZN8</accession>
<feature type="non-terminal residue" evidence="2">
    <location>
        <position position="1"/>
    </location>
</feature>
<evidence type="ECO:0000256" key="1">
    <source>
        <dbReference type="SAM" id="Phobius"/>
    </source>
</evidence>
<dbReference type="Proteomes" id="UP000663828">
    <property type="component" value="Unassembled WGS sequence"/>
</dbReference>
<keyword evidence="1" id="KW-0812">Transmembrane</keyword>
<dbReference type="AlphaFoldDB" id="A0A816HZN8"/>
<organism evidence="2 3">
    <name type="scientific">Adineta ricciae</name>
    <name type="common">Rotifer</name>
    <dbReference type="NCBI Taxonomy" id="249248"/>
    <lineage>
        <taxon>Eukaryota</taxon>
        <taxon>Metazoa</taxon>
        <taxon>Spiralia</taxon>
        <taxon>Gnathifera</taxon>
        <taxon>Rotifera</taxon>
        <taxon>Eurotatoria</taxon>
        <taxon>Bdelloidea</taxon>
        <taxon>Adinetida</taxon>
        <taxon>Adinetidae</taxon>
        <taxon>Adineta</taxon>
    </lineage>
</organism>
<keyword evidence="1" id="KW-0472">Membrane</keyword>
<feature type="non-terminal residue" evidence="2">
    <location>
        <position position="94"/>
    </location>
</feature>